<keyword evidence="5" id="KW-0813">Transport</keyword>
<feature type="transmembrane region" description="Helical" evidence="11">
    <location>
        <begin position="251"/>
        <end position="275"/>
    </location>
</feature>
<dbReference type="PANTHER" id="PTHR43738">
    <property type="entry name" value="ABC TRANSPORTER, MEMBRANE PROTEIN"/>
    <property type="match status" value="1"/>
</dbReference>
<comment type="caution">
    <text evidence="13">The sequence shown here is derived from an EMBL/GenBank/DDBJ whole genome shotgun (WGS) entry which is preliminary data.</text>
</comment>
<evidence type="ECO:0000256" key="5">
    <source>
        <dbReference type="ARBA" id="ARBA00022448"/>
    </source>
</evidence>
<dbReference type="PATRIC" id="fig|1265861.3.peg.475"/>
<dbReference type="GO" id="GO:0005886">
    <property type="term" value="C:plasma membrane"/>
    <property type="evidence" value="ECO:0007669"/>
    <property type="project" value="UniProtKB-SubCell"/>
</dbReference>
<dbReference type="RefSeq" id="WP_035313306.1">
    <property type="nucleotide sequence ID" value="NZ_AODH01000009.1"/>
</dbReference>
<evidence type="ECO:0000259" key="12">
    <source>
        <dbReference type="Pfam" id="PF02687"/>
    </source>
</evidence>
<keyword evidence="6" id="KW-1003">Cell membrane</keyword>
<evidence type="ECO:0000256" key="1">
    <source>
        <dbReference type="ARBA" id="ARBA00004651"/>
    </source>
</evidence>
<dbReference type="InterPro" id="IPR051125">
    <property type="entry name" value="ABC-4/HrtB_transporter"/>
</dbReference>
<evidence type="ECO:0000313" key="13">
    <source>
        <dbReference type="EMBL" id="EUJ41707.1"/>
    </source>
</evidence>
<keyword evidence="14" id="KW-1185">Reference proteome</keyword>
<feature type="transmembrane region" description="Helical" evidence="11">
    <location>
        <begin position="336"/>
        <end position="356"/>
    </location>
</feature>
<evidence type="ECO:0000256" key="2">
    <source>
        <dbReference type="ARBA" id="ARBA00008697"/>
    </source>
</evidence>
<evidence type="ECO:0000256" key="11">
    <source>
        <dbReference type="SAM" id="Phobius"/>
    </source>
</evidence>
<dbReference type="Pfam" id="PF02687">
    <property type="entry name" value="FtsX"/>
    <property type="match status" value="1"/>
</dbReference>
<dbReference type="OrthoDB" id="384327at2"/>
<proteinExistence type="inferred from homology"/>
<feature type="transmembrane region" description="Helical" evidence="11">
    <location>
        <begin position="302"/>
        <end position="324"/>
    </location>
</feature>
<keyword evidence="7 11" id="KW-0812">Transmembrane</keyword>
<comment type="subcellular location">
    <subcellularLocation>
        <location evidence="1">Cell membrane</location>
        <topology evidence="1">Multi-pass membrane protein</topology>
    </subcellularLocation>
</comment>
<keyword evidence="8 11" id="KW-1133">Transmembrane helix</keyword>
<evidence type="ECO:0000313" key="14">
    <source>
        <dbReference type="Proteomes" id="UP000019243"/>
    </source>
</evidence>
<dbReference type="AlphaFoldDB" id="W7CXK3"/>
<evidence type="ECO:0000256" key="3">
    <source>
        <dbReference type="ARBA" id="ARBA00011131"/>
    </source>
</evidence>
<comment type="similarity">
    <text evidence="2">Belongs to the ABC-4 integral membrane protein family. HrtB subfamily.</text>
</comment>
<evidence type="ECO:0000256" key="6">
    <source>
        <dbReference type="ARBA" id="ARBA00022475"/>
    </source>
</evidence>
<organism evidence="13 14">
    <name type="scientific">Brochothrix campestris FSL F6-1037</name>
    <dbReference type="NCBI Taxonomy" id="1265861"/>
    <lineage>
        <taxon>Bacteria</taxon>
        <taxon>Bacillati</taxon>
        <taxon>Bacillota</taxon>
        <taxon>Bacilli</taxon>
        <taxon>Bacillales</taxon>
        <taxon>Listeriaceae</taxon>
        <taxon>Brochothrix</taxon>
    </lineage>
</organism>
<feature type="domain" description="ABC3 transporter permease C-terminal" evidence="12">
    <location>
        <begin position="253"/>
        <end position="364"/>
    </location>
</feature>
<gene>
    <name evidence="13" type="ORF">BCAMP_02440</name>
</gene>
<sequence length="372" mass="40643">MKLAWKEISRNKMRFVMIGLIILLITWLVFILSGLGNGLSTLNAATIKNLPASHLVYQAEAEHKFSKSLITATKVAEIEKQPGVKRATPLGTSIASVINESQKDDKKTDITLMGIIPGSFIEPEVVEGKALTANKRDIIVDASIKEAGYKLGDTIQLSGFKRDYKIVGFVKGETFNHLPTIIYNITEWRDYRFTTPGSDDGVKAAANAIVVDTTSAFSAEAVEKKVKDTEVVTRAQAVQAMPGYAEENGTILMMLAFLIVISAFVIGVFFFVITMQKVNQFGVMKAIGANNRFISRMIISQVSIISLISIVAGIALTYLTALVFPAGMPFALDIKMIVLYAVLLFIISVLSSVFSVRKILKIDPLIALGRVE</sequence>
<evidence type="ECO:0000256" key="4">
    <source>
        <dbReference type="ARBA" id="ARBA00016962"/>
    </source>
</evidence>
<name>W7CXK3_9LIST</name>
<evidence type="ECO:0000256" key="7">
    <source>
        <dbReference type="ARBA" id="ARBA00022692"/>
    </source>
</evidence>
<dbReference type="PANTHER" id="PTHR43738:SF1">
    <property type="entry name" value="HEMIN TRANSPORT SYSTEM PERMEASE PROTEIN HRTB-RELATED"/>
    <property type="match status" value="1"/>
</dbReference>
<comment type="function">
    <text evidence="10">Part of the ABC transporter complex hrt involved in hemin import. Responsible for the translocation of the substrate across the membrane.</text>
</comment>
<evidence type="ECO:0000256" key="8">
    <source>
        <dbReference type="ARBA" id="ARBA00022989"/>
    </source>
</evidence>
<dbReference type="EMBL" id="AODH01000009">
    <property type="protein sequence ID" value="EUJ41707.1"/>
    <property type="molecule type" value="Genomic_DNA"/>
</dbReference>
<dbReference type="STRING" id="1265861.BCAMP_02440"/>
<evidence type="ECO:0000256" key="10">
    <source>
        <dbReference type="ARBA" id="ARBA00024973"/>
    </source>
</evidence>
<accession>W7CXK3</accession>
<protein>
    <recommendedName>
        <fullName evidence="4">Putative hemin transport system permease protein HrtB</fullName>
    </recommendedName>
</protein>
<reference evidence="13 14" key="1">
    <citation type="submission" date="2012-12" db="EMBL/GenBank/DDBJ databases">
        <title>Novel taxa of Listeriaceae from agricultural environments in the United States.</title>
        <authorList>
            <person name="den Bakker H.C."/>
            <person name="Allred A."/>
            <person name="Warchocki S."/>
            <person name="Wright E.M."/>
            <person name="Burrell A."/>
            <person name="Nightingale K.K."/>
            <person name="Kephart D."/>
            <person name="Wiedmann M."/>
        </authorList>
    </citation>
    <scope>NUCLEOTIDE SEQUENCE [LARGE SCALE GENOMIC DNA]</scope>
    <source>
        <strain evidence="13 14">FSL F6-1037</strain>
    </source>
</reference>
<comment type="subunit">
    <text evidence="3">The complex is composed of two ATP-binding proteins (HrtA), two transmembrane proteins (HrtB) and a solute-binding protein.</text>
</comment>
<evidence type="ECO:0000256" key="9">
    <source>
        <dbReference type="ARBA" id="ARBA00023136"/>
    </source>
</evidence>
<dbReference type="Proteomes" id="UP000019243">
    <property type="component" value="Unassembled WGS sequence"/>
</dbReference>
<dbReference type="InterPro" id="IPR003838">
    <property type="entry name" value="ABC3_permease_C"/>
</dbReference>
<keyword evidence="9 11" id="KW-0472">Membrane</keyword>